<name>A0ABP4G345_9PSEU</name>
<accession>A0ABP4G345</accession>
<dbReference type="EMBL" id="BAAALM010000011">
    <property type="protein sequence ID" value="GAA1209433.1"/>
    <property type="molecule type" value="Genomic_DNA"/>
</dbReference>
<evidence type="ECO:0000313" key="2">
    <source>
        <dbReference type="Proteomes" id="UP001500467"/>
    </source>
</evidence>
<gene>
    <name evidence="1" type="ORF">GCM10009675_32080</name>
</gene>
<comment type="caution">
    <text evidence="1">The sequence shown here is derived from an EMBL/GenBank/DDBJ whole genome shotgun (WGS) entry which is preliminary data.</text>
</comment>
<sequence length="80" mass="9098">MTAMPRSGTWAASAETVTHSLRGYCSRLRSRGLRQPCPAPLIPALRRECVALTNEDIEEMLVRDEVERYRVQVAAWQWPG</sequence>
<proteinExistence type="predicted"/>
<reference evidence="2" key="1">
    <citation type="journal article" date="2019" name="Int. J. Syst. Evol. Microbiol.">
        <title>The Global Catalogue of Microorganisms (GCM) 10K type strain sequencing project: providing services to taxonomists for standard genome sequencing and annotation.</title>
        <authorList>
            <consortium name="The Broad Institute Genomics Platform"/>
            <consortium name="The Broad Institute Genome Sequencing Center for Infectious Disease"/>
            <person name="Wu L."/>
            <person name="Ma J."/>
        </authorList>
    </citation>
    <scope>NUCLEOTIDE SEQUENCE [LARGE SCALE GENOMIC DNA]</scope>
    <source>
        <strain evidence="2">JCM 13022</strain>
    </source>
</reference>
<keyword evidence="2" id="KW-1185">Reference proteome</keyword>
<evidence type="ECO:0000313" key="1">
    <source>
        <dbReference type="EMBL" id="GAA1209433.1"/>
    </source>
</evidence>
<organism evidence="1 2">
    <name type="scientific">Prauserella alba</name>
    <dbReference type="NCBI Taxonomy" id="176898"/>
    <lineage>
        <taxon>Bacteria</taxon>
        <taxon>Bacillati</taxon>
        <taxon>Actinomycetota</taxon>
        <taxon>Actinomycetes</taxon>
        <taxon>Pseudonocardiales</taxon>
        <taxon>Pseudonocardiaceae</taxon>
        <taxon>Prauserella</taxon>
    </lineage>
</organism>
<protein>
    <submittedName>
        <fullName evidence="1">Uncharacterized protein</fullName>
    </submittedName>
</protein>
<dbReference type="Proteomes" id="UP001500467">
    <property type="component" value="Unassembled WGS sequence"/>
</dbReference>